<dbReference type="RefSeq" id="XP_009061845.1">
    <property type="nucleotide sequence ID" value="XM_009063597.1"/>
</dbReference>
<organism evidence="3 4">
    <name type="scientific">Lottia gigantea</name>
    <name type="common">Giant owl limpet</name>
    <dbReference type="NCBI Taxonomy" id="225164"/>
    <lineage>
        <taxon>Eukaryota</taxon>
        <taxon>Metazoa</taxon>
        <taxon>Spiralia</taxon>
        <taxon>Lophotrochozoa</taxon>
        <taxon>Mollusca</taxon>
        <taxon>Gastropoda</taxon>
        <taxon>Patellogastropoda</taxon>
        <taxon>Lottioidea</taxon>
        <taxon>Lottiidae</taxon>
        <taxon>Lottia</taxon>
    </lineage>
</organism>
<keyword evidence="4" id="KW-1185">Reference proteome</keyword>
<evidence type="ECO:0000256" key="1">
    <source>
        <dbReference type="SAM" id="MobiDB-lite"/>
    </source>
</evidence>
<dbReference type="STRING" id="225164.V3ZXQ5"/>
<protein>
    <recommendedName>
        <fullName evidence="2">SGNH hydrolase-type esterase domain-containing protein</fullName>
    </recommendedName>
</protein>
<dbReference type="SUPFAM" id="SSF52266">
    <property type="entry name" value="SGNH hydrolase"/>
    <property type="match status" value="1"/>
</dbReference>
<dbReference type="Pfam" id="PF13472">
    <property type="entry name" value="Lipase_GDSL_2"/>
    <property type="match status" value="1"/>
</dbReference>
<sequence>MESKITDLQSIVKSLTDGKQLPTSSPSSSTSPVSFNNSIPDQPEPKPNTTLIIGSSILQQIIPSALFNVCVKTLRGAVLPVIFRHLSKLHIPDNKSIIIQAGGNDVNQKRKMADIEKDISNTIDYIKGASPKTKIFLSEVLPRGDTDVSEINKMYRTLAQKSNISLITVHSNFYKKANLLWKDRIHLTDEGTQKLLETYDKFVSIFKDAFLADLSRQPFSCIEHIDDPNIAIETWYSLFNHALDFHAPRRRRRVKRHSQPQWFNDEIQEARRLRDYFKKKNKNYFYKYWRNETKSLITKSKVNFIKNSVKEKDDLKNIWQFFNEAKGKINTNHYPENILHRDTEYTDLNDIADVMNNYFTNITDDIKPNYKPLSCENITCIENHVSNKVPQNQYFKIDYIKCNNVLNLLLSLDCKKSTGPDFIGPKILP</sequence>
<accession>V3ZXQ5</accession>
<name>V3ZXQ5_LOTGI</name>
<feature type="domain" description="SGNH hydrolase-type esterase" evidence="2">
    <location>
        <begin position="95"/>
        <end position="193"/>
    </location>
</feature>
<proteinExistence type="predicted"/>
<dbReference type="OrthoDB" id="10072345at2759"/>
<dbReference type="PANTHER" id="PTHR47510">
    <property type="entry name" value="REVERSE TRANSCRIPTASE DOMAIN-CONTAINING PROTEIN"/>
    <property type="match status" value="1"/>
</dbReference>
<reference evidence="3 4" key="1">
    <citation type="journal article" date="2013" name="Nature">
        <title>Insights into bilaterian evolution from three spiralian genomes.</title>
        <authorList>
            <person name="Simakov O."/>
            <person name="Marletaz F."/>
            <person name="Cho S.J."/>
            <person name="Edsinger-Gonzales E."/>
            <person name="Havlak P."/>
            <person name="Hellsten U."/>
            <person name="Kuo D.H."/>
            <person name="Larsson T."/>
            <person name="Lv J."/>
            <person name="Arendt D."/>
            <person name="Savage R."/>
            <person name="Osoegawa K."/>
            <person name="de Jong P."/>
            <person name="Grimwood J."/>
            <person name="Chapman J.A."/>
            <person name="Shapiro H."/>
            <person name="Aerts A."/>
            <person name="Otillar R.P."/>
            <person name="Terry A.Y."/>
            <person name="Boore J.L."/>
            <person name="Grigoriev I.V."/>
            <person name="Lindberg D.R."/>
            <person name="Seaver E.C."/>
            <person name="Weisblat D.A."/>
            <person name="Putnam N.H."/>
            <person name="Rokhsar D.S."/>
        </authorList>
    </citation>
    <scope>NUCLEOTIDE SEQUENCE [LARGE SCALE GENOMIC DNA]</scope>
</reference>
<dbReference type="InterPro" id="IPR013830">
    <property type="entry name" value="SGNH_hydro"/>
</dbReference>
<dbReference type="InterPro" id="IPR036514">
    <property type="entry name" value="SGNH_hydro_sf"/>
</dbReference>
<dbReference type="EMBL" id="KB202917">
    <property type="protein sequence ID" value="ESO87375.1"/>
    <property type="molecule type" value="Genomic_DNA"/>
</dbReference>
<dbReference type="KEGG" id="lgi:LOTGIDRAFT_166523"/>
<evidence type="ECO:0000313" key="4">
    <source>
        <dbReference type="Proteomes" id="UP000030746"/>
    </source>
</evidence>
<dbReference type="Proteomes" id="UP000030746">
    <property type="component" value="Unassembled WGS sequence"/>
</dbReference>
<dbReference type="AlphaFoldDB" id="V3ZXQ5"/>
<feature type="compositionally biased region" description="Low complexity" evidence="1">
    <location>
        <begin position="22"/>
        <end position="34"/>
    </location>
</feature>
<dbReference type="PANTHER" id="PTHR47510:SF3">
    <property type="entry name" value="ENDO_EXONUCLEASE_PHOSPHATASE DOMAIN-CONTAINING PROTEIN"/>
    <property type="match status" value="1"/>
</dbReference>
<feature type="region of interest" description="Disordered" evidence="1">
    <location>
        <begin position="16"/>
        <end position="48"/>
    </location>
</feature>
<dbReference type="HOGENOM" id="CLU_639827_0_0_1"/>
<dbReference type="CTD" id="20240356"/>
<evidence type="ECO:0000259" key="2">
    <source>
        <dbReference type="Pfam" id="PF13472"/>
    </source>
</evidence>
<dbReference type="GeneID" id="20240356"/>
<dbReference type="Gene3D" id="3.40.50.1110">
    <property type="entry name" value="SGNH hydrolase"/>
    <property type="match status" value="1"/>
</dbReference>
<gene>
    <name evidence="3" type="ORF">LOTGIDRAFT_166523</name>
</gene>
<evidence type="ECO:0000313" key="3">
    <source>
        <dbReference type="EMBL" id="ESO87375.1"/>
    </source>
</evidence>